<dbReference type="SUPFAM" id="SSF102588">
    <property type="entry name" value="LmbE-like"/>
    <property type="match status" value="1"/>
</dbReference>
<dbReference type="Gene3D" id="3.40.50.10320">
    <property type="entry name" value="LmbE-like"/>
    <property type="match status" value="1"/>
</dbReference>
<evidence type="ECO:0000256" key="1">
    <source>
        <dbReference type="ARBA" id="ARBA00006066"/>
    </source>
</evidence>
<reference evidence="4 5" key="1">
    <citation type="journal article" date="2016" name="Nat. Commun.">
        <title>Ectomycorrhizal ecology is imprinted in the genome of the dominant symbiotic fungus Cenococcum geophilum.</title>
        <authorList>
            <consortium name="DOE Joint Genome Institute"/>
            <person name="Peter M."/>
            <person name="Kohler A."/>
            <person name="Ohm R.A."/>
            <person name="Kuo A."/>
            <person name="Krutzmann J."/>
            <person name="Morin E."/>
            <person name="Arend M."/>
            <person name="Barry K.W."/>
            <person name="Binder M."/>
            <person name="Choi C."/>
            <person name="Clum A."/>
            <person name="Copeland A."/>
            <person name="Grisel N."/>
            <person name="Haridas S."/>
            <person name="Kipfer T."/>
            <person name="LaButti K."/>
            <person name="Lindquist E."/>
            <person name="Lipzen A."/>
            <person name="Maire R."/>
            <person name="Meier B."/>
            <person name="Mihaltcheva S."/>
            <person name="Molinier V."/>
            <person name="Murat C."/>
            <person name="Poggeler S."/>
            <person name="Quandt C.A."/>
            <person name="Sperisen C."/>
            <person name="Tritt A."/>
            <person name="Tisserant E."/>
            <person name="Crous P.W."/>
            <person name="Henrissat B."/>
            <person name="Nehls U."/>
            <person name="Egli S."/>
            <person name="Spatafora J.W."/>
            <person name="Grigoriev I.V."/>
            <person name="Martin F.M."/>
        </authorList>
    </citation>
    <scope>NUCLEOTIDE SEQUENCE [LARGE SCALE GENOMIC DNA]</scope>
    <source>
        <strain evidence="4 5">CBS 207.34</strain>
    </source>
</reference>
<evidence type="ECO:0000313" key="4">
    <source>
        <dbReference type="EMBL" id="OCL09954.1"/>
    </source>
</evidence>
<dbReference type="OrthoDB" id="440160at2759"/>
<evidence type="ECO:0000313" key="5">
    <source>
        <dbReference type="Proteomes" id="UP000250140"/>
    </source>
</evidence>
<dbReference type="PANTHER" id="PTHR12993">
    <property type="entry name" value="N-ACETYLGLUCOSAMINYL-PHOSPHATIDYLINOSITOL DE-N-ACETYLASE-RELATED"/>
    <property type="match status" value="1"/>
</dbReference>
<evidence type="ECO:0000256" key="3">
    <source>
        <dbReference type="SAM" id="Phobius"/>
    </source>
</evidence>
<evidence type="ECO:0000256" key="2">
    <source>
        <dbReference type="ARBA" id="ARBA00012176"/>
    </source>
</evidence>
<keyword evidence="3" id="KW-1133">Transmembrane helix</keyword>
<dbReference type="PANTHER" id="PTHR12993:SF11">
    <property type="entry name" value="N-ACETYLGLUCOSAMINYL-PHOSPHATIDYLINOSITOL DE-N-ACETYLASE"/>
    <property type="match status" value="1"/>
</dbReference>
<dbReference type="InterPro" id="IPR024078">
    <property type="entry name" value="LmbE-like_dom_sf"/>
</dbReference>
<dbReference type="GO" id="GO:0016020">
    <property type="term" value="C:membrane"/>
    <property type="evidence" value="ECO:0007669"/>
    <property type="project" value="GOC"/>
</dbReference>
<proteinExistence type="inferred from homology"/>
<dbReference type="GO" id="GO:0006506">
    <property type="term" value="P:GPI anchor biosynthetic process"/>
    <property type="evidence" value="ECO:0007669"/>
    <property type="project" value="UniProtKB-UniPathway"/>
</dbReference>
<dbReference type="GO" id="GO:0000225">
    <property type="term" value="F:N-acetylglucosaminylphosphatidylinositol deacetylase activity"/>
    <property type="evidence" value="ECO:0007669"/>
    <property type="project" value="UniProtKB-EC"/>
</dbReference>
<keyword evidence="5" id="KW-1185">Reference proteome</keyword>
<dbReference type="EC" id="3.5.1.89" evidence="2"/>
<dbReference type="Pfam" id="PF02585">
    <property type="entry name" value="PIG-L"/>
    <property type="match status" value="1"/>
</dbReference>
<keyword evidence="3" id="KW-0812">Transmembrane</keyword>
<keyword evidence="3" id="KW-0472">Membrane</keyword>
<comment type="similarity">
    <text evidence="1">Belongs to the PIGL family.</text>
</comment>
<dbReference type="AlphaFoldDB" id="A0A8E2F3U5"/>
<protein>
    <recommendedName>
        <fullName evidence="2">N-acetylglucosaminylphosphatidylinositol deacetylase</fullName>
        <ecNumber evidence="2">3.5.1.89</ecNumber>
    </recommendedName>
</protein>
<sequence>MSSRPYSPTHVRTLKFLLRHLLSFVYRNKRALLRLAVFLIIFWPFLLYLLLAYVVPTHYGLFPVTLLNAKSPLLVVAHPDDESLFFSPTILRLTEKPVQSTVNLLVLSTGNNYGVGATRQKELQESCRRLGIKENRCAVLQRHDIQDDPKKWWPENSVSEIVESYVRRWNVDAIVTFDHGGISGHINHRAVSAAVRRFVDSDPKAPPTYFVTTTTTLRKYTILADLPLTSLCFTFRILTALSPFSTISAQNAEAYADKGLLVNNWVQYNRGVWAFWAHNSQRVWDRNFYVVLSRYMWFNDLIRIQPKPH</sequence>
<gene>
    <name evidence="4" type="ORF">AOQ84DRAFT_290229</name>
</gene>
<name>A0A8E2F3U5_9PEZI</name>
<dbReference type="GO" id="GO:0005783">
    <property type="term" value="C:endoplasmic reticulum"/>
    <property type="evidence" value="ECO:0007669"/>
    <property type="project" value="TreeGrafter"/>
</dbReference>
<dbReference type="InterPro" id="IPR003737">
    <property type="entry name" value="GlcNAc_PI_deacetylase-related"/>
</dbReference>
<accession>A0A8E2F3U5</accession>
<dbReference type="UniPathway" id="UPA00196"/>
<dbReference type="EMBL" id="KV749328">
    <property type="protein sequence ID" value="OCL09954.1"/>
    <property type="molecule type" value="Genomic_DNA"/>
</dbReference>
<feature type="transmembrane region" description="Helical" evidence="3">
    <location>
        <begin position="31"/>
        <end position="55"/>
    </location>
</feature>
<dbReference type="Proteomes" id="UP000250140">
    <property type="component" value="Unassembled WGS sequence"/>
</dbReference>
<organism evidence="4 5">
    <name type="scientific">Glonium stellatum</name>
    <dbReference type="NCBI Taxonomy" id="574774"/>
    <lineage>
        <taxon>Eukaryota</taxon>
        <taxon>Fungi</taxon>
        <taxon>Dikarya</taxon>
        <taxon>Ascomycota</taxon>
        <taxon>Pezizomycotina</taxon>
        <taxon>Dothideomycetes</taxon>
        <taxon>Pleosporomycetidae</taxon>
        <taxon>Gloniales</taxon>
        <taxon>Gloniaceae</taxon>
        <taxon>Glonium</taxon>
    </lineage>
</organism>